<keyword evidence="1" id="KW-0812">Transmembrane</keyword>
<dbReference type="EMBL" id="JACBKZ010000003">
    <property type="protein sequence ID" value="KAF5953522.1"/>
    <property type="molecule type" value="Genomic_DNA"/>
</dbReference>
<feature type="transmembrane region" description="Helical" evidence="1">
    <location>
        <begin position="29"/>
        <end position="51"/>
    </location>
</feature>
<dbReference type="AlphaFoldDB" id="A0A7J7HKT7"/>
<gene>
    <name evidence="2" type="ORF">HYC85_006378</name>
</gene>
<organism evidence="2 3">
    <name type="scientific">Camellia sinensis</name>
    <name type="common">Tea plant</name>
    <name type="synonym">Thea sinensis</name>
    <dbReference type="NCBI Taxonomy" id="4442"/>
    <lineage>
        <taxon>Eukaryota</taxon>
        <taxon>Viridiplantae</taxon>
        <taxon>Streptophyta</taxon>
        <taxon>Embryophyta</taxon>
        <taxon>Tracheophyta</taxon>
        <taxon>Spermatophyta</taxon>
        <taxon>Magnoliopsida</taxon>
        <taxon>eudicotyledons</taxon>
        <taxon>Gunneridae</taxon>
        <taxon>Pentapetalae</taxon>
        <taxon>asterids</taxon>
        <taxon>Ericales</taxon>
        <taxon>Theaceae</taxon>
        <taxon>Camellia</taxon>
    </lineage>
</organism>
<dbReference type="Proteomes" id="UP000593564">
    <property type="component" value="Unassembled WGS sequence"/>
</dbReference>
<protein>
    <submittedName>
        <fullName evidence="2">Uncharacterized protein</fullName>
    </submittedName>
</protein>
<evidence type="ECO:0000256" key="1">
    <source>
        <dbReference type="SAM" id="Phobius"/>
    </source>
</evidence>
<comment type="caution">
    <text evidence="2">The sequence shown here is derived from an EMBL/GenBank/DDBJ whole genome shotgun (WGS) entry which is preliminary data.</text>
</comment>
<evidence type="ECO:0000313" key="2">
    <source>
        <dbReference type="EMBL" id="KAF5953522.1"/>
    </source>
</evidence>
<name>A0A7J7HKT7_CAMSI</name>
<keyword evidence="1" id="KW-0472">Membrane</keyword>
<reference evidence="2 3" key="2">
    <citation type="submission" date="2020-07" db="EMBL/GenBank/DDBJ databases">
        <title>Genome assembly of wild tea tree DASZ reveals pedigree and selection history of tea varieties.</title>
        <authorList>
            <person name="Zhang W."/>
        </authorList>
    </citation>
    <scope>NUCLEOTIDE SEQUENCE [LARGE SCALE GENOMIC DNA]</scope>
    <source>
        <strain evidence="3">cv. G240</strain>
        <tissue evidence="2">Leaf</tissue>
    </source>
</reference>
<reference evidence="3" key="1">
    <citation type="journal article" date="2020" name="Nat. Commun.">
        <title>Genome assembly of wild tea tree DASZ reveals pedigree and selection history of tea varieties.</title>
        <authorList>
            <person name="Zhang W."/>
            <person name="Zhang Y."/>
            <person name="Qiu H."/>
            <person name="Guo Y."/>
            <person name="Wan H."/>
            <person name="Zhang X."/>
            <person name="Scossa F."/>
            <person name="Alseekh S."/>
            <person name="Zhang Q."/>
            <person name="Wang P."/>
            <person name="Xu L."/>
            <person name="Schmidt M.H."/>
            <person name="Jia X."/>
            <person name="Li D."/>
            <person name="Zhu A."/>
            <person name="Guo F."/>
            <person name="Chen W."/>
            <person name="Ni D."/>
            <person name="Usadel B."/>
            <person name="Fernie A.R."/>
            <person name="Wen W."/>
        </authorList>
    </citation>
    <scope>NUCLEOTIDE SEQUENCE [LARGE SCALE GENOMIC DNA]</scope>
    <source>
        <strain evidence="3">cv. G240</strain>
    </source>
</reference>
<keyword evidence="3" id="KW-1185">Reference proteome</keyword>
<keyword evidence="1" id="KW-1133">Transmembrane helix</keyword>
<proteinExistence type="predicted"/>
<evidence type="ECO:0000313" key="3">
    <source>
        <dbReference type="Proteomes" id="UP000593564"/>
    </source>
</evidence>
<sequence length="96" mass="11209">MEAQILLGSKITSLQETSLQNIPNNFLMLLYWMSSIISFSLKPLMQMVLAVRKSIRTSYILQLQIRYLHLFHFVYDTDQLGRNVKSLKDCLHCTKS</sequence>
<accession>A0A7J7HKT7</accession>